<dbReference type="EMBL" id="JALJYF010000002">
    <property type="protein sequence ID" value="MCP1727809.1"/>
    <property type="molecule type" value="Genomic_DNA"/>
</dbReference>
<evidence type="ECO:0000256" key="1">
    <source>
        <dbReference type="NCBIfam" id="TIGR02372"/>
    </source>
</evidence>
<dbReference type="Pfam" id="PF00501">
    <property type="entry name" value="AMP-binding"/>
    <property type="match status" value="1"/>
</dbReference>
<dbReference type="NCBIfam" id="TIGR02372">
    <property type="entry name" value="4_coum_CoA_lig"/>
    <property type="match status" value="1"/>
</dbReference>
<keyword evidence="4" id="KW-0436">Ligase</keyword>
<dbReference type="Gene3D" id="3.30.300.30">
    <property type="match status" value="1"/>
</dbReference>
<dbReference type="InterPro" id="IPR050237">
    <property type="entry name" value="ATP-dep_AMP-bd_enzyme"/>
</dbReference>
<dbReference type="RefSeq" id="WP_253448627.1">
    <property type="nucleotide sequence ID" value="NZ_JALJYF010000002.1"/>
</dbReference>
<feature type="domain" description="AMP-binding enzyme C-terminal" evidence="3">
    <location>
        <begin position="327"/>
        <end position="398"/>
    </location>
</feature>
<keyword evidence="5" id="KW-1185">Reference proteome</keyword>
<dbReference type="InterPro" id="IPR025110">
    <property type="entry name" value="AMP-bd_C"/>
</dbReference>
<dbReference type="InterPro" id="IPR000873">
    <property type="entry name" value="AMP-dep_synth/lig_dom"/>
</dbReference>
<protein>
    <recommendedName>
        <fullName evidence="1">4-coumarate--CoA ligase</fullName>
        <ecNumber evidence="1">6.2.1.12</ecNumber>
    </recommendedName>
</protein>
<dbReference type="SUPFAM" id="SSF56801">
    <property type="entry name" value="Acetyl-CoA synthetase-like"/>
    <property type="match status" value="1"/>
</dbReference>
<proteinExistence type="predicted"/>
<accession>A0ABT1G929</accession>
<reference evidence="4 5" key="1">
    <citation type="submission" date="2022-03" db="EMBL/GenBank/DDBJ databases">
        <title>Genomic Encyclopedia of Type Strains, Phase III (KMG-III): the genomes of soil and plant-associated and newly described type strains.</title>
        <authorList>
            <person name="Whitman W."/>
        </authorList>
    </citation>
    <scope>NUCLEOTIDE SEQUENCE [LARGE SCALE GENOMIC DNA]</scope>
    <source>
        <strain evidence="4 5">BSker1</strain>
    </source>
</reference>
<feature type="domain" description="AMP-dependent synthetase/ligase" evidence="2">
    <location>
        <begin position="112"/>
        <end position="253"/>
    </location>
</feature>
<evidence type="ECO:0000259" key="3">
    <source>
        <dbReference type="Pfam" id="PF13193"/>
    </source>
</evidence>
<evidence type="ECO:0000313" key="5">
    <source>
        <dbReference type="Proteomes" id="UP001523550"/>
    </source>
</evidence>
<dbReference type="EC" id="6.2.1.12" evidence="1"/>
<dbReference type="Gene3D" id="3.40.50.12780">
    <property type="entry name" value="N-terminal domain of ligase-like"/>
    <property type="match status" value="1"/>
</dbReference>
<dbReference type="InterPro" id="IPR045851">
    <property type="entry name" value="AMP-bd_C_sf"/>
</dbReference>
<organism evidence="4 5">
    <name type="scientific">Natronospira proteinivora</name>
    <dbReference type="NCBI Taxonomy" id="1807133"/>
    <lineage>
        <taxon>Bacteria</taxon>
        <taxon>Pseudomonadati</taxon>
        <taxon>Pseudomonadota</taxon>
        <taxon>Gammaproteobacteria</taxon>
        <taxon>Natronospirales</taxon>
        <taxon>Natronospiraceae</taxon>
        <taxon>Natronospira</taxon>
    </lineage>
</organism>
<evidence type="ECO:0000259" key="2">
    <source>
        <dbReference type="Pfam" id="PF00501"/>
    </source>
</evidence>
<dbReference type="InterPro" id="IPR042099">
    <property type="entry name" value="ANL_N_sf"/>
</dbReference>
<comment type="caution">
    <text evidence="4">The sequence shown here is derived from an EMBL/GenBank/DDBJ whole genome shotgun (WGS) entry which is preliminary data.</text>
</comment>
<dbReference type="InterPro" id="IPR012743">
    <property type="entry name" value="4_coum_CoA_lig"/>
</dbReference>
<dbReference type="Proteomes" id="UP001523550">
    <property type="component" value="Unassembled WGS sequence"/>
</dbReference>
<dbReference type="Pfam" id="PF13193">
    <property type="entry name" value="AMP-binding_C"/>
    <property type="match status" value="1"/>
</dbReference>
<gene>
    <name evidence="4" type="ORF">J2T60_001809</name>
</gene>
<sequence length="403" mass="44448">MNAVYPDRAGILDVLRCLTRDTLATLRNESLLDYAPDDWAEDQHLNEAPLYADSLEVLTLAGHVNRLFSMDETGLEDYLLRRRTLGDWADLVEKVVSGDGLSLGSSGLRFLTSGSTGTPREHAHSWFALGREVNELAKRFARRQRILCLAPRHHIYGFIFGVLLPRALGVPVLTEQDAEAAMLRDLRAGDLIIGFPMRWQYVEGSRQAFPEDVEGVTSTGPCEEALIHRLRAKGLSRMHEIYGSTETGGIGIRTRPEAAFTLFPWWQLGRESSMTLFERGVATASQGIPLPDRLTTEGKRHFRPLGRRDGAVQVGGINVSPELVAQRLCHHPAVAKAVVRPGPAGRLKAFLVPVSNGPAGDNLSEAAMRAWMSENLPAHERPAELRFGDELPRNALGKAADWA</sequence>
<dbReference type="GO" id="GO:0016207">
    <property type="term" value="F:4-coumarate-CoA ligase activity"/>
    <property type="evidence" value="ECO:0007669"/>
    <property type="project" value="UniProtKB-EC"/>
</dbReference>
<name>A0ABT1G929_9GAMM</name>
<dbReference type="PANTHER" id="PTHR43767">
    <property type="entry name" value="LONG-CHAIN-FATTY-ACID--COA LIGASE"/>
    <property type="match status" value="1"/>
</dbReference>
<evidence type="ECO:0000313" key="4">
    <source>
        <dbReference type="EMBL" id="MCP1727809.1"/>
    </source>
</evidence>
<dbReference type="PANTHER" id="PTHR43767:SF10">
    <property type="entry name" value="SURFACTIN SYNTHASE SUBUNIT 1"/>
    <property type="match status" value="1"/>
</dbReference>